<keyword evidence="1" id="KW-0813">Transport</keyword>
<dbReference type="Pfam" id="PF00005">
    <property type="entry name" value="ABC_tran"/>
    <property type="match status" value="1"/>
</dbReference>
<evidence type="ECO:0000256" key="2">
    <source>
        <dbReference type="ARBA" id="ARBA00022741"/>
    </source>
</evidence>
<dbReference type="GO" id="GO:0016887">
    <property type="term" value="F:ATP hydrolysis activity"/>
    <property type="evidence" value="ECO:0007669"/>
    <property type="project" value="InterPro"/>
</dbReference>
<dbReference type="InterPro" id="IPR003593">
    <property type="entry name" value="AAA+_ATPase"/>
</dbReference>
<dbReference type="InterPro" id="IPR017871">
    <property type="entry name" value="ABC_transporter-like_CS"/>
</dbReference>
<feature type="domain" description="ABC transporter" evidence="5">
    <location>
        <begin position="2"/>
        <end position="207"/>
    </location>
</feature>
<evidence type="ECO:0000313" key="6">
    <source>
        <dbReference type="EMBL" id="EQD76738.1"/>
    </source>
</evidence>
<keyword evidence="2" id="KW-0547">Nucleotide-binding</keyword>
<name>T1C782_9ZZZZ</name>
<accession>T1C782</accession>
<proteinExistence type="predicted"/>
<dbReference type="PANTHER" id="PTHR42794:SF1">
    <property type="entry name" value="HEMIN IMPORT ATP-BINDING PROTEIN HMUV"/>
    <property type="match status" value="1"/>
</dbReference>
<dbReference type="SUPFAM" id="SSF52540">
    <property type="entry name" value="P-loop containing nucleoside triphosphate hydrolases"/>
    <property type="match status" value="1"/>
</dbReference>
<keyword evidence="3 6" id="KW-0067">ATP-binding</keyword>
<protein>
    <submittedName>
        <fullName evidence="6">ABC transporter, ATP-binding protein</fullName>
    </submittedName>
</protein>
<dbReference type="PROSITE" id="PS00211">
    <property type="entry name" value="ABC_TRANSPORTER_1"/>
    <property type="match status" value="1"/>
</dbReference>
<reference evidence="6" key="1">
    <citation type="submission" date="2013-08" db="EMBL/GenBank/DDBJ databases">
        <authorList>
            <person name="Mendez C."/>
            <person name="Richter M."/>
            <person name="Ferrer M."/>
            <person name="Sanchez J."/>
        </authorList>
    </citation>
    <scope>NUCLEOTIDE SEQUENCE</scope>
</reference>
<reference evidence="6" key="2">
    <citation type="journal article" date="2014" name="ISME J.">
        <title>Microbial stratification in low pH oxic and suboxic macroscopic growths along an acid mine drainage.</title>
        <authorList>
            <person name="Mendez-Garcia C."/>
            <person name="Mesa V."/>
            <person name="Sprenger R.R."/>
            <person name="Richter M."/>
            <person name="Diez M.S."/>
            <person name="Solano J."/>
            <person name="Bargiela R."/>
            <person name="Golyshina O.V."/>
            <person name="Manteca A."/>
            <person name="Ramos J.L."/>
            <person name="Gallego J.R."/>
            <person name="Llorente I."/>
            <person name="Martins Dos Santos V.A."/>
            <person name="Jensen O.N."/>
            <person name="Pelaez A.I."/>
            <person name="Sanchez J."/>
            <person name="Ferrer M."/>
        </authorList>
    </citation>
    <scope>NUCLEOTIDE SEQUENCE</scope>
</reference>
<gene>
    <name evidence="6" type="ORF">B1A_03273</name>
</gene>
<dbReference type="EMBL" id="AUZX01002411">
    <property type="protein sequence ID" value="EQD76738.1"/>
    <property type="molecule type" value="Genomic_DNA"/>
</dbReference>
<feature type="non-terminal residue" evidence="6">
    <location>
        <position position="209"/>
    </location>
</feature>
<evidence type="ECO:0000256" key="3">
    <source>
        <dbReference type="ARBA" id="ARBA00022840"/>
    </source>
</evidence>
<dbReference type="InterPro" id="IPR027417">
    <property type="entry name" value="P-loop_NTPase"/>
</dbReference>
<dbReference type="PROSITE" id="PS50893">
    <property type="entry name" value="ABC_TRANSPORTER_2"/>
    <property type="match status" value="1"/>
</dbReference>
<dbReference type="InterPro" id="IPR003439">
    <property type="entry name" value="ABC_transporter-like_ATP-bd"/>
</dbReference>
<dbReference type="SMART" id="SM00382">
    <property type="entry name" value="AAA"/>
    <property type="match status" value="1"/>
</dbReference>
<dbReference type="Gene3D" id="3.40.50.300">
    <property type="entry name" value="P-loop containing nucleotide triphosphate hydrolases"/>
    <property type="match status" value="1"/>
</dbReference>
<dbReference type="GO" id="GO:0005524">
    <property type="term" value="F:ATP binding"/>
    <property type="evidence" value="ECO:0007669"/>
    <property type="project" value="UniProtKB-KW"/>
</dbReference>
<evidence type="ECO:0000259" key="5">
    <source>
        <dbReference type="PROSITE" id="PS50893"/>
    </source>
</evidence>
<keyword evidence="4" id="KW-1278">Translocase</keyword>
<evidence type="ECO:0000256" key="4">
    <source>
        <dbReference type="ARBA" id="ARBA00022967"/>
    </source>
</evidence>
<organism evidence="6">
    <name type="scientific">mine drainage metagenome</name>
    <dbReference type="NCBI Taxonomy" id="410659"/>
    <lineage>
        <taxon>unclassified sequences</taxon>
        <taxon>metagenomes</taxon>
        <taxon>ecological metagenomes</taxon>
    </lineage>
</organism>
<dbReference type="PANTHER" id="PTHR42794">
    <property type="entry name" value="HEMIN IMPORT ATP-BINDING PROTEIN HMUV"/>
    <property type="match status" value="1"/>
</dbReference>
<dbReference type="AlphaFoldDB" id="T1C782"/>
<evidence type="ECO:0000256" key="1">
    <source>
        <dbReference type="ARBA" id="ARBA00022448"/>
    </source>
</evidence>
<sequence length="209" mass="22402">MIEARSAAFRYGARVVLEGISMRLEEPSVVALCGPNGSGKSTLLHVLAGIYPAQAGDVLLDGTDVLSMRPAQRARRIAVVPQYTTVGFDLTVEDYCALGRLHRADFLDRLLWRPLGGEDAAAVESALSRLSLTGLRTRRISRLSGGERARAAVALALAQGADHLLLDEPTAHLDPAFSRELLVILQGLAESGIRILIVLHDLTLAGLYA</sequence>
<comment type="caution">
    <text evidence="6">The sequence shown here is derived from an EMBL/GenBank/DDBJ whole genome shotgun (WGS) entry which is preliminary data.</text>
</comment>